<sequence length="498" mass="55982">MNLFALVVSDLWGPASITCGNHWYYVSFIDMCTCYTWLYLIQRKSQANLSMSFWGYAFCCAVHLINRLPTSVLKGQSPFKVLHDQDPIYDHLRVFECCCFLYLCPFLFHKLDFRSQPCIFLGYSSQHKGYQCLTPDRKVILSLHVMFDENHFPFPKTVSGSSSSRPCVSIYVPIVASRPTESSLIRPDVASPPVSGSSSTLPVSVNSQDDLDSLPTDSTPLRPTSISSDPPLVPPHMGNTHSMVTHSKVRIFKPKALSVEAINCEPRTINKVFVSKEWHLAAQVEYNALINNSTWDLSPLPYGRKVIGYCSQVPGCDFKEKFSPVVKPATIRTILSVVVSKGWPLRQVNVNNDFLNRDLTDEVFTQQLPRYVQSGPNGEPLVCRLTKALYGLCQAPRVWFDKLKHFLLSVGFILSKSDASLFVNVMSAFTLYVLVYVDDIIVTGSLSDSINIFVQQLHSEFSLKDMGNLHYFLDIEVTQSSTGCLNTSTFENFLTEVP</sequence>
<dbReference type="Pfam" id="PF25597">
    <property type="entry name" value="SH3_retrovirus"/>
    <property type="match status" value="1"/>
</dbReference>
<evidence type="ECO:0000256" key="2">
    <source>
        <dbReference type="ARBA" id="ARBA00022801"/>
    </source>
</evidence>
<dbReference type="OrthoDB" id="1938465at2759"/>
<feature type="domain" description="Retroviral polymerase SH3-like" evidence="5">
    <location>
        <begin position="97"/>
        <end position="157"/>
    </location>
</feature>
<feature type="region of interest" description="Disordered" evidence="3">
    <location>
        <begin position="186"/>
        <end position="234"/>
    </location>
</feature>
<dbReference type="SUPFAM" id="SSF53098">
    <property type="entry name" value="Ribonuclease H-like"/>
    <property type="match status" value="1"/>
</dbReference>
<reference evidence="7" key="1">
    <citation type="journal article" date="2019" name="Plant Biotechnol. J.">
        <title>Genome sequencing of the Australian wild diploid species Gossypium australe highlights disease resistance and delayed gland morphogenesis.</title>
        <authorList>
            <person name="Cai Y."/>
            <person name="Cai X."/>
            <person name="Wang Q."/>
            <person name="Wang P."/>
            <person name="Zhang Y."/>
            <person name="Cai C."/>
            <person name="Xu Y."/>
            <person name="Wang K."/>
            <person name="Zhou Z."/>
            <person name="Wang C."/>
            <person name="Geng S."/>
            <person name="Li B."/>
            <person name="Dong Q."/>
            <person name="Hou Y."/>
            <person name="Wang H."/>
            <person name="Ai P."/>
            <person name="Liu Z."/>
            <person name="Yi F."/>
            <person name="Sun M."/>
            <person name="An G."/>
            <person name="Cheng J."/>
            <person name="Zhang Y."/>
            <person name="Shi Q."/>
            <person name="Xie Y."/>
            <person name="Shi X."/>
            <person name="Chang Y."/>
            <person name="Huang F."/>
            <person name="Chen Y."/>
            <person name="Hong S."/>
            <person name="Mi L."/>
            <person name="Sun Q."/>
            <person name="Zhang L."/>
            <person name="Zhou B."/>
            <person name="Peng R."/>
            <person name="Zhang X."/>
            <person name="Liu F."/>
        </authorList>
    </citation>
    <scope>NUCLEOTIDE SEQUENCE [LARGE SCALE GENOMIC DNA]</scope>
    <source>
        <strain evidence="7">cv. PA1801</strain>
    </source>
</reference>
<dbReference type="Proteomes" id="UP000325315">
    <property type="component" value="Unassembled WGS sequence"/>
</dbReference>
<keyword evidence="7" id="KW-1185">Reference proteome</keyword>
<accession>A0A5B6WN03</accession>
<feature type="compositionally biased region" description="Polar residues" evidence="3">
    <location>
        <begin position="194"/>
        <end position="208"/>
    </location>
</feature>
<dbReference type="PANTHER" id="PTHR42648:SF26">
    <property type="entry name" value="INTEGRASE CATALYTIC DOMAIN-CONTAINING PROTEIN"/>
    <property type="match status" value="1"/>
</dbReference>
<keyword evidence="2" id="KW-0378">Hydrolase</keyword>
<protein>
    <submittedName>
        <fullName evidence="6">Retrovirus-related Pol polyprotein from transposon TNT 1-94</fullName>
    </submittedName>
</protein>
<dbReference type="SUPFAM" id="SSF56672">
    <property type="entry name" value="DNA/RNA polymerases"/>
    <property type="match status" value="1"/>
</dbReference>
<proteinExistence type="predicted"/>
<feature type="compositionally biased region" description="Polar residues" evidence="3">
    <location>
        <begin position="215"/>
        <end position="228"/>
    </location>
</feature>
<comment type="caution">
    <text evidence="6">The sequence shown here is derived from an EMBL/GenBank/DDBJ whole genome shotgun (WGS) entry which is preliminary data.</text>
</comment>
<evidence type="ECO:0000259" key="5">
    <source>
        <dbReference type="Pfam" id="PF25597"/>
    </source>
</evidence>
<dbReference type="InterPro" id="IPR057670">
    <property type="entry name" value="SH3_retrovirus"/>
</dbReference>
<dbReference type="InterPro" id="IPR039537">
    <property type="entry name" value="Retrotran_Ty1/copia-like"/>
</dbReference>
<dbReference type="InterPro" id="IPR013103">
    <property type="entry name" value="RVT_2"/>
</dbReference>
<name>A0A5B6WN03_9ROSI</name>
<evidence type="ECO:0000256" key="3">
    <source>
        <dbReference type="SAM" id="MobiDB-lite"/>
    </source>
</evidence>
<organism evidence="6 7">
    <name type="scientific">Gossypium australe</name>
    <dbReference type="NCBI Taxonomy" id="47621"/>
    <lineage>
        <taxon>Eukaryota</taxon>
        <taxon>Viridiplantae</taxon>
        <taxon>Streptophyta</taxon>
        <taxon>Embryophyta</taxon>
        <taxon>Tracheophyta</taxon>
        <taxon>Spermatophyta</taxon>
        <taxon>Magnoliopsida</taxon>
        <taxon>eudicotyledons</taxon>
        <taxon>Gunneridae</taxon>
        <taxon>Pentapetalae</taxon>
        <taxon>rosids</taxon>
        <taxon>malvids</taxon>
        <taxon>Malvales</taxon>
        <taxon>Malvaceae</taxon>
        <taxon>Malvoideae</taxon>
        <taxon>Gossypium</taxon>
    </lineage>
</organism>
<evidence type="ECO:0000256" key="1">
    <source>
        <dbReference type="ARBA" id="ARBA00022723"/>
    </source>
</evidence>
<dbReference type="Pfam" id="PF07727">
    <property type="entry name" value="RVT_2"/>
    <property type="match status" value="1"/>
</dbReference>
<keyword evidence="1" id="KW-0479">Metal-binding</keyword>
<evidence type="ECO:0000259" key="4">
    <source>
        <dbReference type="Pfam" id="PF07727"/>
    </source>
</evidence>
<evidence type="ECO:0000313" key="6">
    <source>
        <dbReference type="EMBL" id="KAA3482658.1"/>
    </source>
</evidence>
<dbReference type="GO" id="GO:0016787">
    <property type="term" value="F:hydrolase activity"/>
    <property type="evidence" value="ECO:0007669"/>
    <property type="project" value="UniProtKB-KW"/>
</dbReference>
<feature type="domain" description="Reverse transcriptase Ty1/copia-type" evidence="4">
    <location>
        <begin position="306"/>
        <end position="484"/>
    </location>
</feature>
<dbReference type="GO" id="GO:0046872">
    <property type="term" value="F:metal ion binding"/>
    <property type="evidence" value="ECO:0007669"/>
    <property type="project" value="UniProtKB-KW"/>
</dbReference>
<dbReference type="PANTHER" id="PTHR42648">
    <property type="entry name" value="TRANSPOSASE, PUTATIVE-RELATED"/>
    <property type="match status" value="1"/>
</dbReference>
<dbReference type="EMBL" id="SMMG02000002">
    <property type="protein sequence ID" value="KAA3482658.1"/>
    <property type="molecule type" value="Genomic_DNA"/>
</dbReference>
<dbReference type="AlphaFoldDB" id="A0A5B6WN03"/>
<gene>
    <name evidence="6" type="ORF">EPI10_004884</name>
</gene>
<dbReference type="InterPro" id="IPR043502">
    <property type="entry name" value="DNA/RNA_pol_sf"/>
</dbReference>
<dbReference type="InterPro" id="IPR012337">
    <property type="entry name" value="RNaseH-like_sf"/>
</dbReference>
<evidence type="ECO:0000313" key="7">
    <source>
        <dbReference type="Proteomes" id="UP000325315"/>
    </source>
</evidence>